<keyword evidence="2" id="KW-1133">Transmembrane helix</keyword>
<protein>
    <submittedName>
        <fullName evidence="4">Transcriptional elongation/antitermination factor NusG-like protein</fullName>
    </submittedName>
</protein>
<dbReference type="AlphaFoldDB" id="A0A5C7ARX9"/>
<keyword evidence="2" id="KW-0472">Membrane</keyword>
<evidence type="ECO:0000313" key="4">
    <source>
        <dbReference type="EMBL" id="TXE09255.1"/>
    </source>
</evidence>
<dbReference type="SUPFAM" id="SSF82679">
    <property type="entry name" value="N-utilization substance G protein NusG, N-terminal domain"/>
    <property type="match status" value="1"/>
</dbReference>
<dbReference type="CDD" id="cd09895">
    <property type="entry name" value="NGN_SP_UpxY"/>
    <property type="match status" value="1"/>
</dbReference>
<keyword evidence="2" id="KW-0812">Transmembrane</keyword>
<evidence type="ECO:0000259" key="3">
    <source>
        <dbReference type="Pfam" id="PF02357"/>
    </source>
</evidence>
<dbReference type="OrthoDB" id="9796143at2"/>
<reference evidence="4 5" key="1">
    <citation type="submission" date="2019-08" db="EMBL/GenBank/DDBJ databases">
        <title>Genome sequence of Gelidibacter salicanalis IC162T.</title>
        <authorList>
            <person name="Bowman J.P."/>
        </authorList>
    </citation>
    <scope>NUCLEOTIDE SEQUENCE [LARGE SCALE GENOMIC DNA]</scope>
    <source>
        <strain evidence="4 5">IC162</strain>
    </source>
</reference>
<dbReference type="Pfam" id="PF02357">
    <property type="entry name" value="NusG"/>
    <property type="match status" value="1"/>
</dbReference>
<organism evidence="4 5">
    <name type="scientific">Gelidibacter salicanalis</name>
    <dbReference type="NCBI Taxonomy" id="291193"/>
    <lineage>
        <taxon>Bacteria</taxon>
        <taxon>Pseudomonadati</taxon>
        <taxon>Bacteroidota</taxon>
        <taxon>Flavobacteriia</taxon>
        <taxon>Flavobacteriales</taxon>
        <taxon>Flavobacteriaceae</taxon>
        <taxon>Gelidibacter</taxon>
    </lineage>
</organism>
<name>A0A5C7ARX9_9FLAO</name>
<evidence type="ECO:0000256" key="2">
    <source>
        <dbReference type="SAM" id="Phobius"/>
    </source>
</evidence>
<proteinExistence type="predicted"/>
<dbReference type="Proteomes" id="UP000321734">
    <property type="component" value="Unassembled WGS sequence"/>
</dbReference>
<dbReference type="Gene3D" id="3.30.70.940">
    <property type="entry name" value="NusG, N-terminal domain"/>
    <property type="match status" value="1"/>
</dbReference>
<accession>A0A5C7ARX9</accession>
<keyword evidence="5" id="KW-1185">Reference proteome</keyword>
<feature type="transmembrane region" description="Helical" evidence="2">
    <location>
        <begin position="12"/>
        <end position="37"/>
    </location>
</feature>
<dbReference type="GO" id="GO:0006354">
    <property type="term" value="P:DNA-templated transcription elongation"/>
    <property type="evidence" value="ECO:0007669"/>
    <property type="project" value="InterPro"/>
</dbReference>
<keyword evidence="1" id="KW-0804">Transcription</keyword>
<dbReference type="InterPro" id="IPR036735">
    <property type="entry name" value="NGN_dom_sf"/>
</dbReference>
<gene>
    <name evidence="4" type="ORF">ES711_04825</name>
</gene>
<sequence length="184" mass="20934">MAFKVLRLLIGCFKGIGLLCSLKSLIVFLQLMAWHVLITKPKFELKVAERLSQMHFVVCCPTRIEVRQWSDRKKKVRVPLLPSMILINIPEKQRAEVFVVSGALRYLFWLGKPAIVPTDEVDLLLDIAKNEQQVVSTEKIGVGQEIDLEAFGMKEKKGTVKYVSGNQCWVVLHKLGYVVKLKIS</sequence>
<comment type="caution">
    <text evidence="4">The sequence shown here is derived from an EMBL/GenBank/DDBJ whole genome shotgun (WGS) entry which is preliminary data.</text>
</comment>
<evidence type="ECO:0000256" key="1">
    <source>
        <dbReference type="ARBA" id="ARBA00023163"/>
    </source>
</evidence>
<feature type="domain" description="NusG-like N-terminal" evidence="3">
    <location>
        <begin position="32"/>
        <end position="124"/>
    </location>
</feature>
<dbReference type="EMBL" id="VORX01000002">
    <property type="protein sequence ID" value="TXE09255.1"/>
    <property type="molecule type" value="Genomic_DNA"/>
</dbReference>
<evidence type="ECO:0000313" key="5">
    <source>
        <dbReference type="Proteomes" id="UP000321734"/>
    </source>
</evidence>
<dbReference type="RefSeq" id="WP_146890773.1">
    <property type="nucleotide sequence ID" value="NZ_VORX01000002.1"/>
</dbReference>
<dbReference type="InterPro" id="IPR006645">
    <property type="entry name" value="NGN-like_dom"/>
</dbReference>